<gene>
    <name evidence="1" type="ORF">BJ554DRAFT_8100</name>
</gene>
<evidence type="ECO:0000313" key="2">
    <source>
        <dbReference type="Proteomes" id="UP000673691"/>
    </source>
</evidence>
<accession>A0A8H8DJC1</accession>
<keyword evidence="2" id="KW-1185">Reference proteome</keyword>
<dbReference type="Proteomes" id="UP000673691">
    <property type="component" value="Unassembled WGS sequence"/>
</dbReference>
<comment type="caution">
    <text evidence="1">The sequence shown here is derived from an EMBL/GenBank/DDBJ whole genome shotgun (WGS) entry which is preliminary data.</text>
</comment>
<name>A0A8H8DJC1_9FUNG</name>
<evidence type="ECO:0000313" key="1">
    <source>
        <dbReference type="EMBL" id="KAG5459922.1"/>
    </source>
</evidence>
<sequence length="231" mass="25653">MGENANVICGENELTKFQPVGRAKRAASFSWEAPDRHPTHILLGVFHRQYQRPLPGNFVVHCRQADPVLFERIQQAPPLFQPLSGRQAFSKLRGHRFQKNMPVSRKRGTDRRGARQKRGKLVAKKPLGLLNFPHRVSNVLGQNLLGTRVPAFQPHSRQRLEIHEAVRGEQRAPAQGPPQLDLGEVRLAFTFVGVLVAAPVRRTVDLSSMARGVDGSRRVAAPPPPGGAHPE</sequence>
<feature type="non-terminal residue" evidence="1">
    <location>
        <position position="231"/>
    </location>
</feature>
<protein>
    <submittedName>
        <fullName evidence="1">Uncharacterized protein</fullName>
    </submittedName>
</protein>
<dbReference type="EMBL" id="JAEFCI010006060">
    <property type="protein sequence ID" value="KAG5459922.1"/>
    <property type="molecule type" value="Genomic_DNA"/>
</dbReference>
<organism evidence="1 2">
    <name type="scientific">Olpidium bornovanus</name>
    <dbReference type="NCBI Taxonomy" id="278681"/>
    <lineage>
        <taxon>Eukaryota</taxon>
        <taxon>Fungi</taxon>
        <taxon>Fungi incertae sedis</taxon>
        <taxon>Olpidiomycota</taxon>
        <taxon>Olpidiomycotina</taxon>
        <taxon>Olpidiomycetes</taxon>
        <taxon>Olpidiales</taxon>
        <taxon>Olpidiaceae</taxon>
        <taxon>Olpidium</taxon>
    </lineage>
</organism>
<dbReference type="AlphaFoldDB" id="A0A8H8DJC1"/>
<proteinExistence type="predicted"/>
<reference evidence="1 2" key="1">
    <citation type="journal article" name="Sci. Rep.">
        <title>Genome-scale phylogenetic analyses confirm Olpidium as the closest living zoosporic fungus to the non-flagellated, terrestrial fungi.</title>
        <authorList>
            <person name="Chang Y."/>
            <person name="Rochon D."/>
            <person name="Sekimoto S."/>
            <person name="Wang Y."/>
            <person name="Chovatia M."/>
            <person name="Sandor L."/>
            <person name="Salamov A."/>
            <person name="Grigoriev I.V."/>
            <person name="Stajich J.E."/>
            <person name="Spatafora J.W."/>
        </authorList>
    </citation>
    <scope>NUCLEOTIDE SEQUENCE [LARGE SCALE GENOMIC DNA]</scope>
    <source>
        <strain evidence="1">S191</strain>
    </source>
</reference>